<dbReference type="NCBIfam" id="TIGR04020">
    <property type="entry name" value="seco_metab_LLM"/>
    <property type="match status" value="1"/>
</dbReference>
<dbReference type="InterPro" id="IPR050766">
    <property type="entry name" value="Bact_Lucif_Oxidored"/>
</dbReference>
<accession>A0A848GPM1</accession>
<dbReference type="InterPro" id="IPR036661">
    <property type="entry name" value="Luciferase-like_sf"/>
</dbReference>
<name>A0A848GPM1_9BACT</name>
<dbReference type="GO" id="GO:0004497">
    <property type="term" value="F:monooxygenase activity"/>
    <property type="evidence" value="ECO:0007669"/>
    <property type="project" value="UniProtKB-KW"/>
</dbReference>
<keyword evidence="5" id="KW-1185">Reference proteome</keyword>
<dbReference type="Gene3D" id="3.20.20.30">
    <property type="entry name" value="Luciferase-like domain"/>
    <property type="match status" value="1"/>
</dbReference>
<gene>
    <name evidence="4" type="ORF">HHL17_11695</name>
</gene>
<dbReference type="GO" id="GO:0016705">
    <property type="term" value="F:oxidoreductase activity, acting on paired donors, with incorporation or reduction of molecular oxygen"/>
    <property type="evidence" value="ECO:0007669"/>
    <property type="project" value="InterPro"/>
</dbReference>
<proteinExistence type="predicted"/>
<organism evidence="4 5">
    <name type="scientific">Chitinophaga fulva</name>
    <dbReference type="NCBI Taxonomy" id="2728842"/>
    <lineage>
        <taxon>Bacteria</taxon>
        <taxon>Pseudomonadati</taxon>
        <taxon>Bacteroidota</taxon>
        <taxon>Chitinophagia</taxon>
        <taxon>Chitinophagales</taxon>
        <taxon>Chitinophagaceae</taxon>
        <taxon>Chitinophaga</taxon>
    </lineage>
</organism>
<dbReference type="Pfam" id="PF00296">
    <property type="entry name" value="Bac_luciferase"/>
    <property type="match status" value="1"/>
</dbReference>
<dbReference type="InterPro" id="IPR042099">
    <property type="entry name" value="ANL_N_sf"/>
</dbReference>
<evidence type="ECO:0000256" key="1">
    <source>
        <dbReference type="ARBA" id="ARBA00023002"/>
    </source>
</evidence>
<dbReference type="EMBL" id="JABBGC010000001">
    <property type="protein sequence ID" value="NML37858.1"/>
    <property type="molecule type" value="Genomic_DNA"/>
</dbReference>
<dbReference type="SUPFAM" id="SSF56801">
    <property type="entry name" value="Acetyl-CoA synthetase-like"/>
    <property type="match status" value="1"/>
</dbReference>
<dbReference type="RefSeq" id="WP_169224898.1">
    <property type="nucleotide sequence ID" value="NZ_JABBGC010000001.1"/>
</dbReference>
<dbReference type="SUPFAM" id="SSF51679">
    <property type="entry name" value="Bacterial luciferase-like"/>
    <property type="match status" value="1"/>
</dbReference>
<dbReference type="PANTHER" id="PTHR30137:SF8">
    <property type="entry name" value="BLR5498 PROTEIN"/>
    <property type="match status" value="1"/>
</dbReference>
<feature type="domain" description="Luciferase-like" evidence="3">
    <location>
        <begin position="200"/>
        <end position="477"/>
    </location>
</feature>
<sequence>MISNKEDDAVIIYHNATFTMNGLQVKAGSIHHQLQQLDLQKNDTVVLYLAAAEDLLPAVWALEARQLAWVLADPLTDRSGADAVAVRYGAQAVITTHLHQQQLPVVPVVFADGPETEAPFAEGEPVCHPCLWKDATAFADEMGKLVGKGQGVALPANMPADQLLPLVLWASANGVPVIINNQEDKSFLKKYLGEKPPFTMEFSLFHFGSYVEDSADGKYELLMDAAAFGDANGFTAIWTPERHFNEFGGLYPNPSVLSAAIAAKTKHIGIRSGSLVSPLHHAVRIAEDWALIDNLSNGRAGISFASGWQCDDFIFFPENYADRHQHMMKQIAAVRELWGGGTVPAVNGLGKEIQVRIFPRPVQQELPMWITVSGKIETFIDAGRIGANILTHLLWQNTEELIDKIAAYRAALQESGFDPRSRKVTVMVHTYLGESDEEVRQLVREPLKSYIRSSTQLIQAMAGSNSGAGNAKEVAGRYGGVNDQLPESLLQELTELAFERFFEQAGLLGSVTKAEKLLHRLKSYDVNEVACLIDFGLGRDDIRKGFAYLNQLRTLYAGGSNTAVPVQTLYCPIAALRMLEDDPELMRYLSTAKYILTEDGDLSDLPAVVAAKVKVMRTAITINGTMQCTLEDYSGGFANKETAFTGQVSDEF</sequence>
<dbReference type="Proteomes" id="UP000583266">
    <property type="component" value="Unassembled WGS sequence"/>
</dbReference>
<evidence type="ECO:0000313" key="5">
    <source>
        <dbReference type="Proteomes" id="UP000583266"/>
    </source>
</evidence>
<comment type="caution">
    <text evidence="4">The sequence shown here is derived from an EMBL/GenBank/DDBJ whole genome shotgun (WGS) entry which is preliminary data.</text>
</comment>
<dbReference type="GO" id="GO:0005829">
    <property type="term" value="C:cytosol"/>
    <property type="evidence" value="ECO:0007669"/>
    <property type="project" value="TreeGrafter"/>
</dbReference>
<dbReference type="InterPro" id="IPR024011">
    <property type="entry name" value="Biosynth_lucif-like_mOase_dom"/>
</dbReference>
<protein>
    <submittedName>
        <fullName evidence="4">LLM class flavin-dependent oxidoreductase</fullName>
    </submittedName>
</protein>
<dbReference type="AlphaFoldDB" id="A0A848GPM1"/>
<dbReference type="InterPro" id="IPR011251">
    <property type="entry name" value="Luciferase-like_dom"/>
</dbReference>
<dbReference type="PANTHER" id="PTHR30137">
    <property type="entry name" value="LUCIFERASE-LIKE MONOOXYGENASE"/>
    <property type="match status" value="1"/>
</dbReference>
<evidence type="ECO:0000259" key="3">
    <source>
        <dbReference type="Pfam" id="PF00296"/>
    </source>
</evidence>
<keyword evidence="2" id="KW-0503">Monooxygenase</keyword>
<evidence type="ECO:0000313" key="4">
    <source>
        <dbReference type="EMBL" id="NML37858.1"/>
    </source>
</evidence>
<reference evidence="4 5" key="1">
    <citation type="submission" date="2020-04" db="EMBL/GenBank/DDBJ databases">
        <title>Chitinophaga sp. G-6-1-13 sp. nov., isolated from soil.</title>
        <authorList>
            <person name="Dahal R.H."/>
            <person name="Chaudhary D.K."/>
        </authorList>
    </citation>
    <scope>NUCLEOTIDE SEQUENCE [LARGE SCALE GENOMIC DNA]</scope>
    <source>
        <strain evidence="4 5">G-6-1-13</strain>
    </source>
</reference>
<keyword evidence="1" id="KW-0560">Oxidoreductase</keyword>
<evidence type="ECO:0000256" key="2">
    <source>
        <dbReference type="ARBA" id="ARBA00023033"/>
    </source>
</evidence>
<dbReference type="Gene3D" id="3.40.50.12780">
    <property type="entry name" value="N-terminal domain of ligase-like"/>
    <property type="match status" value="1"/>
</dbReference>